<dbReference type="RefSeq" id="WP_182168659.1">
    <property type="nucleotide sequence ID" value="NZ_JACFXU010000013.1"/>
</dbReference>
<accession>A0A7W2YI96</accession>
<evidence type="ECO:0000259" key="2">
    <source>
        <dbReference type="Pfam" id="PF07581"/>
    </source>
</evidence>
<evidence type="ECO:0000313" key="3">
    <source>
        <dbReference type="EMBL" id="MBA6411802.1"/>
    </source>
</evidence>
<comment type="caution">
    <text evidence="3">The sequence shown here is derived from an EMBL/GenBank/DDBJ whole genome shotgun (WGS) entry which is preliminary data.</text>
</comment>
<feature type="compositionally biased region" description="Low complexity" evidence="1">
    <location>
        <begin position="34"/>
        <end position="45"/>
    </location>
</feature>
<feature type="region of interest" description="Disordered" evidence="1">
    <location>
        <begin position="27"/>
        <end position="55"/>
    </location>
</feature>
<proteinExistence type="predicted"/>
<name>A0A7W2YI96_9GAMM</name>
<organism evidence="3 4">
    <name type="scientific">Sediminihaliea albiluteola</name>
    <dbReference type="NCBI Taxonomy" id="2758564"/>
    <lineage>
        <taxon>Bacteria</taxon>
        <taxon>Pseudomonadati</taxon>
        <taxon>Pseudomonadota</taxon>
        <taxon>Gammaproteobacteria</taxon>
        <taxon>Cellvibrionales</taxon>
        <taxon>Halieaceae</taxon>
        <taxon>Sediminihaliea</taxon>
    </lineage>
</organism>
<reference evidence="3 4" key="1">
    <citation type="submission" date="2020-07" db="EMBL/GenBank/DDBJ databases">
        <title>Halieaceae bacterium, F7430, whole genome shotgun sequencing project.</title>
        <authorList>
            <person name="Jiang S."/>
            <person name="Liu Z.W."/>
            <person name="Du Z.J."/>
        </authorList>
    </citation>
    <scope>NUCLEOTIDE SEQUENCE [LARGE SCALE GENOMIC DNA]</scope>
    <source>
        <strain evidence="3 4">F7430</strain>
    </source>
</reference>
<dbReference type="Pfam" id="PF07581">
    <property type="entry name" value="Glug"/>
    <property type="match status" value="1"/>
</dbReference>
<dbReference type="AlphaFoldDB" id="A0A7W2YI96"/>
<dbReference type="PROSITE" id="PS51257">
    <property type="entry name" value="PROKAR_LIPOPROTEIN"/>
    <property type="match status" value="1"/>
</dbReference>
<dbReference type="EMBL" id="JACFXU010000013">
    <property type="protein sequence ID" value="MBA6411802.1"/>
    <property type="molecule type" value="Genomic_DNA"/>
</dbReference>
<dbReference type="Gene3D" id="2.160.20.110">
    <property type="match status" value="1"/>
</dbReference>
<evidence type="ECO:0000313" key="4">
    <source>
        <dbReference type="Proteomes" id="UP000539350"/>
    </source>
</evidence>
<feature type="domain" description="GLUG" evidence="2">
    <location>
        <begin position="192"/>
        <end position="215"/>
    </location>
</feature>
<sequence length="386" mass="40943">MFRSYYGSYRQLLLAITALFIISGCSSDQDKPASNKSSAVSKSSSEGPICDSGDASTSDAPCIISTLKQLQAINDSKLSRAGHYALAADIDASATLKWTNDKGETQGFKPIEDFSGSFDGRGHTISHLYINHSGWGLAGLFAALSEESEISNLRFSDASINSTRPAGILAGRSGGLIRDVHVHGEVKSTDRSGGLVGTLSKGATISNSSSTGSINADGERIGGLVGQNDGSINSSYSLMSVHGGSTVGGLVGRSEGSVKRSYSIVAYPEGPEEERVTARSSISAGLIAMIEDIAVIDESYAVSYAGKSRFDFRGKLLIGKAWGDAEYVTRSYYGSDKVSRPHGPAGKPRRIKDMMRAATYEGWDFDSVWTIDEGKGFPDLRSNPRN</sequence>
<evidence type="ECO:0000256" key="1">
    <source>
        <dbReference type="SAM" id="MobiDB-lite"/>
    </source>
</evidence>
<keyword evidence="4" id="KW-1185">Reference proteome</keyword>
<protein>
    <recommendedName>
        <fullName evidence="2">GLUG domain-containing protein</fullName>
    </recommendedName>
</protein>
<dbReference type="Proteomes" id="UP000539350">
    <property type="component" value="Unassembled WGS sequence"/>
</dbReference>
<gene>
    <name evidence="3" type="ORF">H2508_01600</name>
</gene>
<dbReference type="InterPro" id="IPR011493">
    <property type="entry name" value="GLUG"/>
</dbReference>